<sequence length="71" mass="8023">MALIETNSLPVPAAAGHVSGFASEIKAFWKRFVTTAFNPYRPELHYMRGPGPAWRAKHGMDAPFRLKPRDR</sequence>
<accession>A0A4Q0Q665</accession>
<dbReference type="RefSeq" id="WP_122401908.1">
    <property type="nucleotide sequence ID" value="NZ_LS398110.1"/>
</dbReference>
<evidence type="ECO:0000313" key="1">
    <source>
        <dbReference type="EMBL" id="SPP93639.1"/>
    </source>
</evidence>
<protein>
    <submittedName>
        <fullName evidence="1">Uncharacterized protein</fullName>
    </submittedName>
</protein>
<evidence type="ECO:0000313" key="2">
    <source>
        <dbReference type="Proteomes" id="UP000246085"/>
    </source>
</evidence>
<dbReference type="OrthoDB" id="8086182at2"/>
<dbReference type="AlphaFoldDB" id="A0A2U3PWZ6"/>
<dbReference type="Proteomes" id="UP000246085">
    <property type="component" value="Chromosome BRAD3257"/>
</dbReference>
<proteinExistence type="predicted"/>
<name>A0A2U3PWZ6_9BRAD</name>
<accession>A0A2U3PWZ6</accession>
<organism evidence="1 2">
    <name type="scientific">Bradyrhizobium vignae</name>
    <dbReference type="NCBI Taxonomy" id="1549949"/>
    <lineage>
        <taxon>Bacteria</taxon>
        <taxon>Pseudomonadati</taxon>
        <taxon>Pseudomonadota</taxon>
        <taxon>Alphaproteobacteria</taxon>
        <taxon>Hyphomicrobiales</taxon>
        <taxon>Nitrobacteraceae</taxon>
        <taxon>Bradyrhizobium</taxon>
    </lineage>
</organism>
<reference evidence="1 2" key="1">
    <citation type="submission" date="2018-03" db="EMBL/GenBank/DDBJ databases">
        <authorList>
            <person name="Gully D."/>
        </authorList>
    </citation>
    <scope>NUCLEOTIDE SEQUENCE [LARGE SCALE GENOMIC DNA]</scope>
    <source>
        <strain evidence="1">ORS3257</strain>
    </source>
</reference>
<dbReference type="EMBL" id="LS398110">
    <property type="protein sequence ID" value="SPP93639.1"/>
    <property type="molecule type" value="Genomic_DNA"/>
</dbReference>
<gene>
    <name evidence="1" type="ORF">BRAD3257_2570</name>
</gene>
<dbReference type="KEGG" id="bvz:BRAD3257_2570"/>